<name>A0A1Y0SYW8_9CAUD</name>
<dbReference type="Gene3D" id="3.40.50.300">
    <property type="entry name" value="P-loop containing nucleotide triphosphate hydrolases"/>
    <property type="match status" value="1"/>
</dbReference>
<protein>
    <submittedName>
        <fullName evidence="1">Putative UsvX protein</fullName>
    </submittedName>
</protein>
<evidence type="ECO:0000313" key="2">
    <source>
        <dbReference type="Proteomes" id="UP000225448"/>
    </source>
</evidence>
<accession>A0A1Y0SYW8</accession>
<organism evidence="1 2">
    <name type="scientific">Pseudomonas phage Phabio</name>
    <dbReference type="NCBI Taxonomy" id="2006668"/>
    <lineage>
        <taxon>Viruses</taxon>
        <taxon>Duplodnaviria</taxon>
        <taxon>Heunggongvirae</taxon>
        <taxon>Uroviricota</taxon>
        <taxon>Caudoviricetes</taxon>
        <taxon>Chimalliviridae</taxon>
        <taxon>Phabiovirus</taxon>
        <taxon>Phabiovirus phabio</taxon>
    </lineage>
</organism>
<dbReference type="Proteomes" id="UP000225448">
    <property type="component" value="Segment"/>
</dbReference>
<keyword evidence="2" id="KW-1185">Reference proteome</keyword>
<reference evidence="1 2" key="1">
    <citation type="submission" date="2017-05" db="EMBL/GenBank/DDBJ databases">
        <authorList>
            <person name="Song R."/>
            <person name="Chenine A.L."/>
            <person name="Ruprecht R.M."/>
        </authorList>
    </citation>
    <scope>NUCLEOTIDE SEQUENCE [LARGE SCALE GENOMIC DNA]</scope>
</reference>
<evidence type="ECO:0000313" key="1">
    <source>
        <dbReference type="EMBL" id="ARV76856.1"/>
    </source>
</evidence>
<proteinExistence type="predicted"/>
<sequence length="477" mass="53701">MFGKHFEKPAFRPAINIGCMLDISTGKYELGKHGEMILNGGLGSLTGIASRPNNFKTALAIYMLAMTRRALPGASAMIYDTEGTLNPEARFTSLAVAFEELKDIDWHTDEQFHFTDLSRYSGDEFFKIFRDALIEKEKAEKDYLRTSPFLDMNGNKRRCLYPTMGLIDSFSKFNVTAVAEMYAKNAIGSGGLNMDAMANGKAKNQLFNQLPQVCAKSGTYMILTAHVGDIINMEMYPTDKRNLSEMKKDTVLKGVSSGFYSLPNNVFDIMSNKPLLNKDKMPIYPLDNATAIQGDSDLRVLEVKNLRGKGGITGLVFNLIVSQTEGMLPALSEFHFCKEAGWGIGGNLQNYFVELCPDVKLGRTTVRKKLNEDPKLRRAVEIQSEMLQLIMFQRWTADQVCDPKVLYEDLKAMGYDWDDILLNTRGYWICDEDETLVPKKYLSTYDLLRMRAGEYKPYWMSDADKAKITPLAIAKAA</sequence>
<gene>
    <name evidence="1" type="ORF">PHABIO_225</name>
</gene>
<dbReference type="EMBL" id="MF042360">
    <property type="protein sequence ID" value="ARV76856.1"/>
    <property type="molecule type" value="Genomic_DNA"/>
</dbReference>
<dbReference type="InterPro" id="IPR027417">
    <property type="entry name" value="P-loop_NTPase"/>
</dbReference>